<dbReference type="EMBL" id="HBKN01023881">
    <property type="protein sequence ID" value="CAE2306103.1"/>
    <property type="molecule type" value="Transcribed_RNA"/>
</dbReference>
<sequence>MSCWVHPEVDGEILPAHFTPDSKKPLQLCEVTPGMRIRAINLRGFGLKYSHAIEIAQFIRKTSSLKSLSLRDNDLDAEAAVALSDAIQVLLPSPLLSFSPLPSFSPPLTSPTLVLLSCPLLSFSSLSSFSPPFPYPFFVSLPSSPPSLWCSGSSERNIMRPKREQDRYASRPRPLVTLLQGLRERRRWRRCCKSTLC</sequence>
<reference evidence="1" key="1">
    <citation type="submission" date="2021-01" db="EMBL/GenBank/DDBJ databases">
        <authorList>
            <person name="Corre E."/>
            <person name="Pelletier E."/>
            <person name="Niang G."/>
            <person name="Scheremetjew M."/>
            <person name="Finn R."/>
            <person name="Kale V."/>
            <person name="Holt S."/>
            <person name="Cochrane G."/>
            <person name="Meng A."/>
            <person name="Brown T."/>
            <person name="Cohen L."/>
        </authorList>
    </citation>
    <scope>NUCLEOTIDE SEQUENCE</scope>
    <source>
        <strain evidence="1">CCMP 2712</strain>
    </source>
</reference>
<dbReference type="Gene3D" id="3.80.10.10">
    <property type="entry name" value="Ribonuclease Inhibitor"/>
    <property type="match status" value="1"/>
</dbReference>
<evidence type="ECO:0000313" key="1">
    <source>
        <dbReference type="EMBL" id="CAE2306103.1"/>
    </source>
</evidence>
<gene>
    <name evidence="1" type="ORF">GTHE00462_LOCUS18673</name>
</gene>
<proteinExistence type="predicted"/>
<name>A0A7S4KUP0_GUITH</name>
<organism evidence="1">
    <name type="scientific">Guillardia theta</name>
    <name type="common">Cryptophyte</name>
    <name type="synonym">Cryptomonas phi</name>
    <dbReference type="NCBI Taxonomy" id="55529"/>
    <lineage>
        <taxon>Eukaryota</taxon>
        <taxon>Cryptophyceae</taxon>
        <taxon>Pyrenomonadales</taxon>
        <taxon>Geminigeraceae</taxon>
        <taxon>Guillardia</taxon>
    </lineage>
</organism>
<dbReference type="InterPro" id="IPR032675">
    <property type="entry name" value="LRR_dom_sf"/>
</dbReference>
<protein>
    <submittedName>
        <fullName evidence="1">Uncharacterized protein</fullName>
    </submittedName>
</protein>
<dbReference type="SUPFAM" id="SSF52047">
    <property type="entry name" value="RNI-like"/>
    <property type="match status" value="1"/>
</dbReference>
<accession>A0A7S4KUP0</accession>
<dbReference type="AlphaFoldDB" id="A0A7S4KUP0"/>